<name>A0ABD2WSW5_9HYME</name>
<evidence type="ECO:0000256" key="2">
    <source>
        <dbReference type="SAM" id="SignalP"/>
    </source>
</evidence>
<comment type="caution">
    <text evidence="3">The sequence shown here is derived from an EMBL/GenBank/DDBJ whole genome shotgun (WGS) entry which is preliminary data.</text>
</comment>
<feature type="transmembrane region" description="Helical" evidence="1">
    <location>
        <begin position="312"/>
        <end position="333"/>
    </location>
</feature>
<feature type="chain" id="PRO_5044817597" evidence="2">
    <location>
        <begin position="25"/>
        <end position="493"/>
    </location>
</feature>
<accession>A0ABD2WSW5</accession>
<keyword evidence="1" id="KW-0472">Membrane</keyword>
<keyword evidence="2" id="KW-0732">Signal</keyword>
<evidence type="ECO:0000313" key="4">
    <source>
        <dbReference type="Proteomes" id="UP001627154"/>
    </source>
</evidence>
<feature type="signal peptide" evidence="2">
    <location>
        <begin position="1"/>
        <end position="24"/>
    </location>
</feature>
<reference evidence="3 4" key="1">
    <citation type="journal article" date="2024" name="bioRxiv">
        <title>A reference genome for Trichogramma kaykai: A tiny desert-dwelling parasitoid wasp with competing sex-ratio distorters.</title>
        <authorList>
            <person name="Culotta J."/>
            <person name="Lindsey A.R."/>
        </authorList>
    </citation>
    <scope>NUCLEOTIDE SEQUENCE [LARGE SCALE GENOMIC DNA]</scope>
    <source>
        <strain evidence="3 4">KSX58</strain>
    </source>
</reference>
<evidence type="ECO:0000313" key="3">
    <source>
        <dbReference type="EMBL" id="KAL3395835.1"/>
    </source>
</evidence>
<protein>
    <submittedName>
        <fullName evidence="3">Uncharacterized protein</fullName>
    </submittedName>
</protein>
<proteinExistence type="predicted"/>
<organism evidence="3 4">
    <name type="scientific">Trichogramma kaykai</name>
    <dbReference type="NCBI Taxonomy" id="54128"/>
    <lineage>
        <taxon>Eukaryota</taxon>
        <taxon>Metazoa</taxon>
        <taxon>Ecdysozoa</taxon>
        <taxon>Arthropoda</taxon>
        <taxon>Hexapoda</taxon>
        <taxon>Insecta</taxon>
        <taxon>Pterygota</taxon>
        <taxon>Neoptera</taxon>
        <taxon>Endopterygota</taxon>
        <taxon>Hymenoptera</taxon>
        <taxon>Apocrita</taxon>
        <taxon>Proctotrupomorpha</taxon>
        <taxon>Chalcidoidea</taxon>
        <taxon>Trichogrammatidae</taxon>
        <taxon>Trichogramma</taxon>
    </lineage>
</organism>
<keyword evidence="4" id="KW-1185">Reference proteome</keyword>
<dbReference type="Proteomes" id="UP001627154">
    <property type="component" value="Unassembled WGS sequence"/>
</dbReference>
<sequence>MFFIISRSSIIIWLTWVLGEGARGQECYDDGNEFCIDQNDILSVDLLPGSFIMMDQFYSQNKSRSSSEGSGDKEDIDGSFVTAFDGMNYHRKRMNEYLCHGFVAEEIFKEVGPARIKRRNNDQRRNSLTDFLGSDDQNVTVHDKLLSDEGSKKYKDWLHKTTTLDDIYRHYAPNKVFKKKQEIHENLEDEGEIEEFEGELTGYTVPSRHSVGKISKPGKELLIADLFSAGTGYGGGGGGGGYPSYGPPQVSYGPPMHHPAPPAMHAYPPTIHEQHIHLPGNNYHEIEEEEYYPVHHVKSKGHDLTIKDFFEIALTALAFLAFGLFIIQLLMYIHNPFNTTTTAAPTVIAADLDQRFKRQVLQTRPDDPLAFAGGNEELEELARRVMRSIEAALVADADRGNCLRRALCEDNRYSVDRADGQRIWIPVWSLGMSWASGRVVAAPERKWPAMLDTLKASLLGLGGADCASLYPDCQLRRERRDRKRRRRRRRKRR</sequence>
<dbReference type="AlphaFoldDB" id="A0ABD2WSW5"/>
<gene>
    <name evidence="3" type="ORF">TKK_010148</name>
</gene>
<evidence type="ECO:0000256" key="1">
    <source>
        <dbReference type="SAM" id="Phobius"/>
    </source>
</evidence>
<dbReference type="EMBL" id="JBJJXI010000077">
    <property type="protein sequence ID" value="KAL3395835.1"/>
    <property type="molecule type" value="Genomic_DNA"/>
</dbReference>
<keyword evidence="1" id="KW-0812">Transmembrane</keyword>
<keyword evidence="1" id="KW-1133">Transmembrane helix</keyword>